<evidence type="ECO:0000256" key="3">
    <source>
        <dbReference type="ARBA" id="ARBA00023125"/>
    </source>
</evidence>
<dbReference type="SUPFAM" id="SSF52172">
    <property type="entry name" value="CheY-like"/>
    <property type="match status" value="1"/>
</dbReference>
<evidence type="ECO:0000259" key="7">
    <source>
        <dbReference type="PROSITE" id="PS50043"/>
    </source>
</evidence>
<dbReference type="InterPro" id="IPR011006">
    <property type="entry name" value="CheY-like_superfamily"/>
</dbReference>
<dbReference type="InterPro" id="IPR001789">
    <property type="entry name" value="Sig_transdc_resp-reg_receiver"/>
</dbReference>
<dbReference type="PANTHER" id="PTHR43214">
    <property type="entry name" value="TWO-COMPONENT RESPONSE REGULATOR"/>
    <property type="match status" value="1"/>
</dbReference>
<dbReference type="Pfam" id="PF00072">
    <property type="entry name" value="Response_reg"/>
    <property type="match status" value="1"/>
</dbReference>
<dbReference type="AlphaFoldDB" id="A0A372JNU2"/>
<sequence length="237" mass="24659">MTIRVLIADDQVMIRDGLAALLSSDPEIEVVGQAGNGREAVDLARELEPDVVVMDIRMPEMDGLAATAELVGDTGADLPAGPGGPGGGGGPAGSGGPRVLVLTTFDLDEYVYEALGAGASGFLLKDAPAADLVQGVRVVAGGEALLAPSITRRLIADFARRRRHQRPSPAATAALTPRERDVLRLIARGMSNAEIAAELVLAEQTIKTHVGHVLTKLGLRDRTQAVVFAYENGLVGD</sequence>
<name>A0A372JNU2_9ACTN</name>
<evidence type="ECO:0000256" key="4">
    <source>
        <dbReference type="ARBA" id="ARBA00023163"/>
    </source>
</evidence>
<keyword evidence="10" id="KW-1185">Reference proteome</keyword>
<evidence type="ECO:0000313" key="10">
    <source>
        <dbReference type="Proteomes" id="UP000261811"/>
    </source>
</evidence>
<dbReference type="CDD" id="cd17535">
    <property type="entry name" value="REC_NarL-like"/>
    <property type="match status" value="1"/>
</dbReference>
<keyword evidence="3 9" id="KW-0238">DNA-binding</keyword>
<dbReference type="SMART" id="SM00421">
    <property type="entry name" value="HTH_LUXR"/>
    <property type="match status" value="1"/>
</dbReference>
<dbReference type="Pfam" id="PF00196">
    <property type="entry name" value="GerE"/>
    <property type="match status" value="1"/>
</dbReference>
<evidence type="ECO:0000256" key="1">
    <source>
        <dbReference type="ARBA" id="ARBA00022553"/>
    </source>
</evidence>
<dbReference type="SMART" id="SM00448">
    <property type="entry name" value="REC"/>
    <property type="match status" value="1"/>
</dbReference>
<dbReference type="PROSITE" id="PS50043">
    <property type="entry name" value="HTH_LUXR_2"/>
    <property type="match status" value="1"/>
</dbReference>
<dbReference type="InterPro" id="IPR039420">
    <property type="entry name" value="WalR-like"/>
</dbReference>
<evidence type="ECO:0000256" key="5">
    <source>
        <dbReference type="PROSITE-ProRule" id="PRU00169"/>
    </source>
</evidence>
<dbReference type="PROSITE" id="PS50110">
    <property type="entry name" value="RESPONSE_REGULATORY"/>
    <property type="match status" value="1"/>
</dbReference>
<reference evidence="9 10" key="1">
    <citation type="submission" date="2018-08" db="EMBL/GenBank/DDBJ databases">
        <title>Actinomadura jelena sp. nov., a novel Actinomycete isolated from soil in Chad.</title>
        <authorList>
            <person name="Shi L."/>
        </authorList>
    </citation>
    <scope>NUCLEOTIDE SEQUENCE [LARGE SCALE GENOMIC DNA]</scope>
    <source>
        <strain evidence="9 10">NEAU-G17</strain>
    </source>
</reference>
<dbReference type="GO" id="GO:0003677">
    <property type="term" value="F:DNA binding"/>
    <property type="evidence" value="ECO:0007669"/>
    <property type="project" value="UniProtKB-KW"/>
</dbReference>
<dbReference type="PRINTS" id="PR00038">
    <property type="entry name" value="HTHLUXR"/>
</dbReference>
<accession>A0A372JNU2</accession>
<keyword evidence="4" id="KW-0804">Transcription</keyword>
<evidence type="ECO:0000259" key="8">
    <source>
        <dbReference type="PROSITE" id="PS50110"/>
    </source>
</evidence>
<dbReference type="OrthoDB" id="9808843at2"/>
<dbReference type="CDD" id="cd06170">
    <property type="entry name" value="LuxR_C_like"/>
    <property type="match status" value="1"/>
</dbReference>
<proteinExistence type="predicted"/>
<feature type="compositionally biased region" description="Gly residues" evidence="6">
    <location>
        <begin position="81"/>
        <end position="95"/>
    </location>
</feature>
<dbReference type="GO" id="GO:0000160">
    <property type="term" value="P:phosphorelay signal transduction system"/>
    <property type="evidence" value="ECO:0007669"/>
    <property type="project" value="InterPro"/>
</dbReference>
<dbReference type="InterPro" id="IPR058245">
    <property type="entry name" value="NreC/VraR/RcsB-like_REC"/>
</dbReference>
<evidence type="ECO:0000256" key="6">
    <source>
        <dbReference type="SAM" id="MobiDB-lite"/>
    </source>
</evidence>
<dbReference type="EMBL" id="QURH01000241">
    <property type="protein sequence ID" value="RFU41008.1"/>
    <property type="molecule type" value="Genomic_DNA"/>
</dbReference>
<feature type="modified residue" description="4-aspartylphosphate" evidence="5">
    <location>
        <position position="55"/>
    </location>
</feature>
<dbReference type="InterPro" id="IPR000792">
    <property type="entry name" value="Tscrpt_reg_LuxR_C"/>
</dbReference>
<feature type="domain" description="Response regulatory" evidence="8">
    <location>
        <begin position="4"/>
        <end position="140"/>
    </location>
</feature>
<evidence type="ECO:0000256" key="2">
    <source>
        <dbReference type="ARBA" id="ARBA00023015"/>
    </source>
</evidence>
<dbReference type="Proteomes" id="UP000261811">
    <property type="component" value="Unassembled WGS sequence"/>
</dbReference>
<protein>
    <submittedName>
        <fullName evidence="9">DNA-binding response regulator</fullName>
    </submittedName>
</protein>
<dbReference type="PANTHER" id="PTHR43214:SF24">
    <property type="entry name" value="TRANSCRIPTIONAL REGULATORY PROTEIN NARL-RELATED"/>
    <property type="match status" value="1"/>
</dbReference>
<gene>
    <name evidence="9" type="ORF">DZF91_14150</name>
</gene>
<dbReference type="Gene3D" id="3.40.50.2300">
    <property type="match status" value="1"/>
</dbReference>
<organism evidence="9 10">
    <name type="scientific">Actinomadura logoneensis</name>
    <dbReference type="NCBI Taxonomy" id="2293572"/>
    <lineage>
        <taxon>Bacteria</taxon>
        <taxon>Bacillati</taxon>
        <taxon>Actinomycetota</taxon>
        <taxon>Actinomycetes</taxon>
        <taxon>Streptosporangiales</taxon>
        <taxon>Thermomonosporaceae</taxon>
        <taxon>Actinomadura</taxon>
    </lineage>
</organism>
<dbReference type="PROSITE" id="PS00622">
    <property type="entry name" value="HTH_LUXR_1"/>
    <property type="match status" value="1"/>
</dbReference>
<keyword evidence="1 5" id="KW-0597">Phosphoprotein</keyword>
<feature type="region of interest" description="Disordered" evidence="6">
    <location>
        <begin position="74"/>
        <end position="95"/>
    </location>
</feature>
<comment type="caution">
    <text evidence="9">The sequence shown here is derived from an EMBL/GenBank/DDBJ whole genome shotgun (WGS) entry which is preliminary data.</text>
</comment>
<feature type="domain" description="HTH luxR-type" evidence="7">
    <location>
        <begin position="168"/>
        <end position="233"/>
    </location>
</feature>
<dbReference type="GO" id="GO:0006355">
    <property type="term" value="P:regulation of DNA-templated transcription"/>
    <property type="evidence" value="ECO:0007669"/>
    <property type="project" value="InterPro"/>
</dbReference>
<evidence type="ECO:0000313" key="9">
    <source>
        <dbReference type="EMBL" id="RFU41008.1"/>
    </source>
</evidence>
<keyword evidence="2" id="KW-0805">Transcription regulation</keyword>